<organism evidence="1 2">
    <name type="scientific">Siminovitchia fortis</name>
    <dbReference type="NCBI Taxonomy" id="254758"/>
    <lineage>
        <taxon>Bacteria</taxon>
        <taxon>Bacillati</taxon>
        <taxon>Bacillota</taxon>
        <taxon>Bacilli</taxon>
        <taxon>Bacillales</taxon>
        <taxon>Bacillaceae</taxon>
        <taxon>Siminovitchia</taxon>
    </lineage>
</organism>
<protein>
    <submittedName>
        <fullName evidence="1">Uncharacterized protein</fullName>
    </submittedName>
</protein>
<dbReference type="Gene3D" id="4.10.520.10">
    <property type="entry name" value="IHF-like DNA-binding proteins"/>
    <property type="match status" value="1"/>
</dbReference>
<reference evidence="1" key="1">
    <citation type="submission" date="2018-12" db="EMBL/GenBank/DDBJ databases">
        <authorList>
            <person name="Sun L."/>
            <person name="Chen Z."/>
        </authorList>
    </citation>
    <scope>NUCLEOTIDE SEQUENCE [LARGE SCALE GENOMIC DNA]</scope>
    <source>
        <strain evidence="1">DSM 16012</strain>
    </source>
</reference>
<dbReference type="SUPFAM" id="SSF47729">
    <property type="entry name" value="IHF-like DNA-binding proteins"/>
    <property type="match status" value="1"/>
</dbReference>
<evidence type="ECO:0000313" key="2">
    <source>
        <dbReference type="Proteomes" id="UP000273811"/>
    </source>
</evidence>
<dbReference type="GO" id="GO:0003677">
    <property type="term" value="F:DNA binding"/>
    <property type="evidence" value="ECO:0007669"/>
    <property type="project" value="InterPro"/>
</dbReference>
<dbReference type="InterPro" id="IPR000119">
    <property type="entry name" value="Hist_DNA-bd"/>
</dbReference>
<dbReference type="OrthoDB" id="997940at2"/>
<accession>A0A443J4I4</accession>
<comment type="caution">
    <text evidence="1">The sequence shown here is derived from an EMBL/GenBank/DDBJ whole genome shotgun (WGS) entry which is preliminary data.</text>
</comment>
<dbReference type="EMBL" id="QYTU02000001">
    <property type="protein sequence ID" value="RWR15255.1"/>
    <property type="molecule type" value="Genomic_DNA"/>
</dbReference>
<evidence type="ECO:0000313" key="1">
    <source>
        <dbReference type="EMBL" id="RWR15255.1"/>
    </source>
</evidence>
<dbReference type="Proteomes" id="UP000273811">
    <property type="component" value="Unassembled WGS sequence"/>
</dbReference>
<sequence length="61" mass="6815">MNNSEVIAKVSEKSGVNADDCQKVLEAFEDVLSEELSNSKDISGAFDKFFNVLSFLKNKKR</sequence>
<dbReference type="AlphaFoldDB" id="A0A443J4I4"/>
<proteinExistence type="predicted"/>
<dbReference type="RefSeq" id="WP_120068895.1">
    <property type="nucleotide sequence ID" value="NZ_CP126113.1"/>
</dbReference>
<dbReference type="InterPro" id="IPR010992">
    <property type="entry name" value="IHF-like_DNA-bd_dom_sf"/>
</dbReference>
<dbReference type="GO" id="GO:0030527">
    <property type="term" value="F:structural constituent of chromatin"/>
    <property type="evidence" value="ECO:0007669"/>
    <property type="project" value="InterPro"/>
</dbReference>
<dbReference type="Pfam" id="PF00216">
    <property type="entry name" value="Bac_DNA_binding"/>
    <property type="match status" value="1"/>
</dbReference>
<gene>
    <name evidence="1" type="ORF">D4N35_001595</name>
</gene>
<name>A0A443J4I4_9BACI</name>
<keyword evidence="2" id="KW-1185">Reference proteome</keyword>